<accession>A0A5C3PJK9</accession>
<keyword evidence="2" id="KW-1185">Reference proteome</keyword>
<sequence length="200" mass="21777">MLIGGQVEARAAVSLRRAFGELSAAGPGSASSALPELVSSKARPGKLPAFALGRMERLQARAGDIEGRHAIARQEAGVWLMLDVAERDCRLQYEEIGKLNLYLRDSVSSAEIPHSRPSQTVFRLPYLLYTAEDMRVVRIVARGELAGCDLLVRAYRQGIGVPHGPDAIVWACIQPSRPSGNQKEELRLNGRRNGIGWHGG</sequence>
<evidence type="ECO:0000313" key="1">
    <source>
        <dbReference type="EMBL" id="TFK89512.1"/>
    </source>
</evidence>
<reference evidence="1 2" key="1">
    <citation type="journal article" date="2019" name="Nat. Ecol. Evol.">
        <title>Megaphylogeny resolves global patterns of mushroom evolution.</title>
        <authorList>
            <person name="Varga T."/>
            <person name="Krizsan K."/>
            <person name="Foldi C."/>
            <person name="Dima B."/>
            <person name="Sanchez-Garcia M."/>
            <person name="Sanchez-Ramirez S."/>
            <person name="Szollosi G.J."/>
            <person name="Szarkandi J.G."/>
            <person name="Papp V."/>
            <person name="Albert L."/>
            <person name="Andreopoulos W."/>
            <person name="Angelini C."/>
            <person name="Antonin V."/>
            <person name="Barry K.W."/>
            <person name="Bougher N.L."/>
            <person name="Buchanan P."/>
            <person name="Buyck B."/>
            <person name="Bense V."/>
            <person name="Catcheside P."/>
            <person name="Chovatia M."/>
            <person name="Cooper J."/>
            <person name="Damon W."/>
            <person name="Desjardin D."/>
            <person name="Finy P."/>
            <person name="Geml J."/>
            <person name="Haridas S."/>
            <person name="Hughes K."/>
            <person name="Justo A."/>
            <person name="Karasinski D."/>
            <person name="Kautmanova I."/>
            <person name="Kiss B."/>
            <person name="Kocsube S."/>
            <person name="Kotiranta H."/>
            <person name="LaButti K.M."/>
            <person name="Lechner B.E."/>
            <person name="Liimatainen K."/>
            <person name="Lipzen A."/>
            <person name="Lukacs Z."/>
            <person name="Mihaltcheva S."/>
            <person name="Morgado L.N."/>
            <person name="Niskanen T."/>
            <person name="Noordeloos M.E."/>
            <person name="Ohm R.A."/>
            <person name="Ortiz-Santana B."/>
            <person name="Ovrebo C."/>
            <person name="Racz N."/>
            <person name="Riley R."/>
            <person name="Savchenko A."/>
            <person name="Shiryaev A."/>
            <person name="Soop K."/>
            <person name="Spirin V."/>
            <person name="Szebenyi C."/>
            <person name="Tomsovsky M."/>
            <person name="Tulloss R.E."/>
            <person name="Uehling J."/>
            <person name="Grigoriev I.V."/>
            <person name="Vagvolgyi C."/>
            <person name="Papp T."/>
            <person name="Martin F.M."/>
            <person name="Miettinen O."/>
            <person name="Hibbett D.S."/>
            <person name="Nagy L.G."/>
        </authorList>
    </citation>
    <scope>NUCLEOTIDE SEQUENCE [LARGE SCALE GENOMIC DNA]</scope>
    <source>
        <strain evidence="1 2">HHB13444</strain>
    </source>
</reference>
<dbReference type="Proteomes" id="UP000308197">
    <property type="component" value="Unassembled WGS sequence"/>
</dbReference>
<protein>
    <submittedName>
        <fullName evidence="1">Uncharacterized protein</fullName>
    </submittedName>
</protein>
<name>A0A5C3PJK9_9APHY</name>
<dbReference type="InParanoid" id="A0A5C3PJK9"/>
<dbReference type="EMBL" id="ML211074">
    <property type="protein sequence ID" value="TFK89512.1"/>
    <property type="molecule type" value="Genomic_DNA"/>
</dbReference>
<organism evidence="1 2">
    <name type="scientific">Polyporus arcularius HHB13444</name>
    <dbReference type="NCBI Taxonomy" id="1314778"/>
    <lineage>
        <taxon>Eukaryota</taxon>
        <taxon>Fungi</taxon>
        <taxon>Dikarya</taxon>
        <taxon>Basidiomycota</taxon>
        <taxon>Agaricomycotina</taxon>
        <taxon>Agaricomycetes</taxon>
        <taxon>Polyporales</taxon>
        <taxon>Polyporaceae</taxon>
        <taxon>Polyporus</taxon>
    </lineage>
</organism>
<gene>
    <name evidence="1" type="ORF">K466DRAFT_661515</name>
</gene>
<proteinExistence type="predicted"/>
<evidence type="ECO:0000313" key="2">
    <source>
        <dbReference type="Proteomes" id="UP000308197"/>
    </source>
</evidence>
<dbReference type="AlphaFoldDB" id="A0A5C3PJK9"/>